<organism evidence="1 2">
    <name type="scientific">Rotaria socialis</name>
    <dbReference type="NCBI Taxonomy" id="392032"/>
    <lineage>
        <taxon>Eukaryota</taxon>
        <taxon>Metazoa</taxon>
        <taxon>Spiralia</taxon>
        <taxon>Gnathifera</taxon>
        <taxon>Rotifera</taxon>
        <taxon>Eurotatoria</taxon>
        <taxon>Bdelloidea</taxon>
        <taxon>Philodinida</taxon>
        <taxon>Philodinidae</taxon>
        <taxon>Rotaria</taxon>
    </lineage>
</organism>
<sequence>MERFLQHSTTLTTISNRLINNTKPCDTVICLGNHTIDLLRLRHDLVTNGIGVDTFYELPS</sequence>
<evidence type="ECO:0000313" key="2">
    <source>
        <dbReference type="Proteomes" id="UP000663848"/>
    </source>
</evidence>
<comment type="caution">
    <text evidence="1">The sequence shown here is derived from an EMBL/GenBank/DDBJ whole genome shotgun (WGS) entry which is preliminary data.</text>
</comment>
<dbReference type="AlphaFoldDB" id="A0A822A8P3"/>
<proteinExistence type="predicted"/>
<name>A0A822A8P3_9BILA</name>
<gene>
    <name evidence="1" type="ORF">QYT958_LOCUS37459</name>
</gene>
<dbReference type="EMBL" id="CAJOBR010031276">
    <property type="protein sequence ID" value="CAF4994453.1"/>
    <property type="molecule type" value="Genomic_DNA"/>
</dbReference>
<protein>
    <submittedName>
        <fullName evidence="1">Uncharacterized protein</fullName>
    </submittedName>
</protein>
<dbReference type="Proteomes" id="UP000663848">
    <property type="component" value="Unassembled WGS sequence"/>
</dbReference>
<evidence type="ECO:0000313" key="1">
    <source>
        <dbReference type="EMBL" id="CAF4994453.1"/>
    </source>
</evidence>
<accession>A0A822A8P3</accession>
<feature type="non-terminal residue" evidence="1">
    <location>
        <position position="1"/>
    </location>
</feature>
<reference evidence="1" key="1">
    <citation type="submission" date="2021-02" db="EMBL/GenBank/DDBJ databases">
        <authorList>
            <person name="Nowell W R."/>
        </authorList>
    </citation>
    <scope>NUCLEOTIDE SEQUENCE</scope>
</reference>